<dbReference type="CDD" id="cd09917">
    <property type="entry name" value="F-box_SF"/>
    <property type="match status" value="1"/>
</dbReference>
<reference evidence="3" key="2">
    <citation type="submission" date="2020-09" db="EMBL/GenBank/DDBJ databases">
        <title>Reference genome assembly for Australian Ascochyta lentis isolate Al4.</title>
        <authorList>
            <person name="Lee R.C."/>
            <person name="Farfan-Caceres L.M."/>
            <person name="Debler J.W."/>
            <person name="Williams A.H."/>
            <person name="Henares B.M."/>
        </authorList>
    </citation>
    <scope>NUCLEOTIDE SEQUENCE</scope>
    <source>
        <strain evidence="3">Al4</strain>
    </source>
</reference>
<dbReference type="PROSITE" id="PS50181">
    <property type="entry name" value="FBOX"/>
    <property type="match status" value="1"/>
</dbReference>
<comment type="caution">
    <text evidence="3">The sequence shown here is derived from an EMBL/GenBank/DDBJ whole genome shotgun (WGS) entry which is preliminary data.</text>
</comment>
<feature type="chain" id="PRO_5034866512" description="F-box domain-containing protein" evidence="1">
    <location>
        <begin position="17"/>
        <end position="628"/>
    </location>
</feature>
<gene>
    <name evidence="3" type="ORF">EKO04_007551</name>
</gene>
<evidence type="ECO:0000313" key="4">
    <source>
        <dbReference type="Proteomes" id="UP000651452"/>
    </source>
</evidence>
<dbReference type="Pfam" id="PF12937">
    <property type="entry name" value="F-box-like"/>
    <property type="match status" value="1"/>
</dbReference>
<keyword evidence="4" id="KW-1185">Reference proteome</keyword>
<name>A0A8H7MH95_9PLEO</name>
<reference evidence="3" key="1">
    <citation type="submission" date="2018-12" db="EMBL/GenBank/DDBJ databases">
        <authorList>
            <person name="Syme R.A."/>
            <person name="Farfan-Caceres L."/>
            <person name="Lichtenzveig J."/>
        </authorList>
    </citation>
    <scope>NUCLEOTIDE SEQUENCE</scope>
    <source>
        <strain evidence="3">Al4</strain>
    </source>
</reference>
<dbReference type="EMBL" id="RZGK01000013">
    <property type="protein sequence ID" value="KAF9694675.1"/>
    <property type="molecule type" value="Genomic_DNA"/>
</dbReference>
<feature type="domain" description="F-box" evidence="2">
    <location>
        <begin position="1"/>
        <end position="46"/>
    </location>
</feature>
<sequence>MFLILELSSELILCIASFLEQVDLLNVSLTCKRLNEVTEPELYREYSNPRLHSRAVAQFVRRVIRKPEIARYVKRIDIKGWETLDGLQPGNYEASEALSGILTTREKKIEDFERWLAQEPTENEYNRLIEAAKATGIIEEVFPYEAESTVISKSKPMLSADVPDGSIWFTHVFDNNIASDDIPQDRKFCQLLRAGIDDAYVVLLLSLLPNVREVFLRGVGSDQTALGLPRPYHRYEALRTLKIGCMDRQEAWGIDYIEILLAQAPLEALHLHNASSWCQQDIDNPHRPISLKLRSGSLHLTTLEMDNCTLRKSDMQTLLNATTSLRSLLYWTGNEETGPENFTSRELVAMLEPFKDTLEELYLEIVHYWTDFEEVGRITALSQFSALKILDTTPEMWTHLMDEENGRRPIEAEHRFCHRLPPNLEKLILHPPRDLESFDDGSIPDIPDIRQIEDVILNQSQLLLHLQEIYIGSAYAEHGYFLNQALEKHQPNLNGLKVTVGIGRARCAPTRSVFDNVWPTFRLPEIKWDINKYAIISADRTRGFQLRFPGCTVEDVEAEEANDPELQELEWIKAQDEYLAGRYALAEEGMEDDPASIQYYTEMLYGEQENLSSDPDLDLHPNREEDNE</sequence>
<evidence type="ECO:0000259" key="2">
    <source>
        <dbReference type="PROSITE" id="PS50181"/>
    </source>
</evidence>
<protein>
    <recommendedName>
        <fullName evidence="2">F-box domain-containing protein</fullName>
    </recommendedName>
</protein>
<dbReference type="Gene3D" id="1.20.1280.50">
    <property type="match status" value="1"/>
</dbReference>
<dbReference type="InterPro" id="IPR036047">
    <property type="entry name" value="F-box-like_dom_sf"/>
</dbReference>
<keyword evidence="1" id="KW-0732">Signal</keyword>
<evidence type="ECO:0000313" key="3">
    <source>
        <dbReference type="EMBL" id="KAF9694675.1"/>
    </source>
</evidence>
<proteinExistence type="predicted"/>
<dbReference type="AlphaFoldDB" id="A0A8H7MH95"/>
<dbReference type="Proteomes" id="UP000651452">
    <property type="component" value="Unassembled WGS sequence"/>
</dbReference>
<evidence type="ECO:0000256" key="1">
    <source>
        <dbReference type="SAM" id="SignalP"/>
    </source>
</evidence>
<dbReference type="OrthoDB" id="3935706at2759"/>
<accession>A0A8H7MH95</accession>
<organism evidence="3 4">
    <name type="scientific">Ascochyta lentis</name>
    <dbReference type="NCBI Taxonomy" id="205686"/>
    <lineage>
        <taxon>Eukaryota</taxon>
        <taxon>Fungi</taxon>
        <taxon>Dikarya</taxon>
        <taxon>Ascomycota</taxon>
        <taxon>Pezizomycotina</taxon>
        <taxon>Dothideomycetes</taxon>
        <taxon>Pleosporomycetidae</taxon>
        <taxon>Pleosporales</taxon>
        <taxon>Pleosporineae</taxon>
        <taxon>Didymellaceae</taxon>
        <taxon>Ascochyta</taxon>
    </lineage>
</organism>
<feature type="signal peptide" evidence="1">
    <location>
        <begin position="1"/>
        <end position="16"/>
    </location>
</feature>
<dbReference type="InterPro" id="IPR001810">
    <property type="entry name" value="F-box_dom"/>
</dbReference>
<dbReference type="SUPFAM" id="SSF81383">
    <property type="entry name" value="F-box domain"/>
    <property type="match status" value="1"/>
</dbReference>